<name>A0ABP7Z4V4_9ACTN</name>
<dbReference type="SUPFAM" id="SSF53300">
    <property type="entry name" value="vWA-like"/>
    <property type="match status" value="1"/>
</dbReference>
<dbReference type="Gene3D" id="3.40.50.410">
    <property type="entry name" value="von Willebrand factor, type A domain"/>
    <property type="match status" value="1"/>
</dbReference>
<accession>A0ABP7Z4V4</accession>
<sequence length="316" mass="34202">MDSAPAALCAAGDGATPIALVVPQYVVAAYNAGQLGAAGCRRPSKGNAYELISASDVPALDHPLLRVHWRGQSNRKRDTAIDRFRDWLRDNLPQNGFEEAGDRSLPGPRAADFDSTLDSYFGYRKRVSVVFLLDTSNSMGKQHVRNGTSLDRGRRLIREALDRLGDRDMVGLWSFPGDGAQAREVQQLSPVREDQLRAVQDKLAGLNRARGSSPVFAGTVLAAQQTAPVQDAVIVVVTDGDDWLPSGSRYADRTAEDVKQATKGGAGLRILAVGVEQCAEADLQPLRDRCVDAANDSDDQIVGRLLRSLRIEGAQR</sequence>
<dbReference type="PROSITE" id="PS50234">
    <property type="entry name" value="VWFA"/>
    <property type="match status" value="1"/>
</dbReference>
<keyword evidence="3" id="KW-1185">Reference proteome</keyword>
<dbReference type="InterPro" id="IPR036465">
    <property type="entry name" value="vWFA_dom_sf"/>
</dbReference>
<comment type="caution">
    <text evidence="2">The sequence shown here is derived from an EMBL/GenBank/DDBJ whole genome shotgun (WGS) entry which is preliminary data.</text>
</comment>
<dbReference type="Proteomes" id="UP001500266">
    <property type="component" value="Unassembled WGS sequence"/>
</dbReference>
<organism evidence="2 3">
    <name type="scientific">Actinomadura keratinilytica</name>
    <dbReference type="NCBI Taxonomy" id="547461"/>
    <lineage>
        <taxon>Bacteria</taxon>
        <taxon>Bacillati</taxon>
        <taxon>Actinomycetota</taxon>
        <taxon>Actinomycetes</taxon>
        <taxon>Streptosporangiales</taxon>
        <taxon>Thermomonosporaceae</taxon>
        <taxon>Actinomadura</taxon>
    </lineage>
</organism>
<evidence type="ECO:0000313" key="2">
    <source>
        <dbReference type="EMBL" id="GAA4147166.1"/>
    </source>
</evidence>
<reference evidence="3" key="1">
    <citation type="journal article" date="2019" name="Int. J. Syst. Evol. Microbiol.">
        <title>The Global Catalogue of Microorganisms (GCM) 10K type strain sequencing project: providing services to taxonomists for standard genome sequencing and annotation.</title>
        <authorList>
            <consortium name="The Broad Institute Genomics Platform"/>
            <consortium name="The Broad Institute Genome Sequencing Center for Infectious Disease"/>
            <person name="Wu L."/>
            <person name="Ma J."/>
        </authorList>
    </citation>
    <scope>NUCLEOTIDE SEQUENCE [LARGE SCALE GENOMIC DNA]</scope>
    <source>
        <strain evidence="3">JCM 17316</strain>
    </source>
</reference>
<protein>
    <recommendedName>
        <fullName evidence="1">VWFA domain-containing protein</fullName>
    </recommendedName>
</protein>
<evidence type="ECO:0000313" key="3">
    <source>
        <dbReference type="Proteomes" id="UP001500266"/>
    </source>
</evidence>
<evidence type="ECO:0000259" key="1">
    <source>
        <dbReference type="PROSITE" id="PS50234"/>
    </source>
</evidence>
<dbReference type="Pfam" id="PF13519">
    <property type="entry name" value="VWA_2"/>
    <property type="match status" value="1"/>
</dbReference>
<feature type="domain" description="VWFA" evidence="1">
    <location>
        <begin position="128"/>
        <end position="287"/>
    </location>
</feature>
<proteinExistence type="predicted"/>
<dbReference type="RefSeq" id="WP_345023024.1">
    <property type="nucleotide sequence ID" value="NZ_BAABDO010000065.1"/>
</dbReference>
<dbReference type="InterPro" id="IPR002035">
    <property type="entry name" value="VWF_A"/>
</dbReference>
<dbReference type="EMBL" id="BAABDO010000065">
    <property type="protein sequence ID" value="GAA4147166.1"/>
    <property type="molecule type" value="Genomic_DNA"/>
</dbReference>
<dbReference type="SMART" id="SM00327">
    <property type="entry name" value="VWA"/>
    <property type="match status" value="1"/>
</dbReference>
<gene>
    <name evidence="2" type="ORF">GCM10022416_40360</name>
</gene>